<comment type="similarity">
    <text evidence="2 8">Belongs to the pantothenate synthetase family.</text>
</comment>
<evidence type="ECO:0000256" key="3">
    <source>
        <dbReference type="ARBA" id="ARBA00022598"/>
    </source>
</evidence>
<dbReference type="NCBIfam" id="TIGR00125">
    <property type="entry name" value="cyt_tran_rel"/>
    <property type="match status" value="1"/>
</dbReference>
<feature type="binding site" evidence="8">
    <location>
        <position position="61"/>
    </location>
    <ligand>
        <name>beta-alanine</name>
        <dbReference type="ChEBI" id="CHEBI:57966"/>
    </ligand>
</feature>
<dbReference type="SUPFAM" id="SSF52374">
    <property type="entry name" value="Nucleotidylyl transferase"/>
    <property type="match status" value="1"/>
</dbReference>
<dbReference type="Gene3D" id="3.40.50.620">
    <property type="entry name" value="HUPs"/>
    <property type="match status" value="1"/>
</dbReference>
<dbReference type="EC" id="6.3.2.1" evidence="8"/>
<comment type="function">
    <text evidence="8">Catalyzes the condensation of pantoate with beta-alanine in an ATP-dependent reaction via a pantoyl-adenylate intermediate.</text>
</comment>
<gene>
    <name evidence="8 9" type="primary">panC</name>
    <name evidence="9" type="ORF">SULYE_0221</name>
</gene>
<evidence type="ECO:0000256" key="1">
    <source>
        <dbReference type="ARBA" id="ARBA00004990"/>
    </source>
</evidence>
<reference evidence="9 10" key="1">
    <citation type="submission" date="2009-04" db="EMBL/GenBank/DDBJ databases">
        <authorList>
            <person name="Reysenbach A.-L."/>
            <person name="Heidelberg J.F."/>
            <person name="Nelson W.C."/>
        </authorList>
    </citation>
    <scope>NUCLEOTIDE SEQUENCE [LARGE SCALE GENOMIC DNA]</scope>
    <source>
        <strain evidence="9 10">SS-5</strain>
    </source>
</reference>
<dbReference type="UniPathway" id="UPA00028">
    <property type="reaction ID" value="UER00005"/>
</dbReference>
<feature type="binding site" evidence="8">
    <location>
        <begin position="184"/>
        <end position="187"/>
    </location>
    <ligand>
        <name>ATP</name>
        <dbReference type="ChEBI" id="CHEBI:30616"/>
    </ligand>
</feature>
<dbReference type="PANTHER" id="PTHR21299:SF1">
    <property type="entry name" value="PANTOATE--BETA-ALANINE LIGASE"/>
    <property type="match status" value="1"/>
</dbReference>
<dbReference type="AlphaFoldDB" id="C4FI37"/>
<evidence type="ECO:0000256" key="6">
    <source>
        <dbReference type="ARBA" id="ARBA00022840"/>
    </source>
</evidence>
<dbReference type="GO" id="GO:0005524">
    <property type="term" value="F:ATP binding"/>
    <property type="evidence" value="ECO:0007669"/>
    <property type="project" value="UniProtKB-KW"/>
</dbReference>
<evidence type="ECO:0000313" key="9">
    <source>
        <dbReference type="EMBL" id="EEP61258.1"/>
    </source>
</evidence>
<dbReference type="EMBL" id="ABZS01000013">
    <property type="protein sequence ID" value="EEP61258.1"/>
    <property type="molecule type" value="Genomic_DNA"/>
</dbReference>
<dbReference type="CDD" id="cd00560">
    <property type="entry name" value="PanC"/>
    <property type="match status" value="1"/>
</dbReference>
<feature type="binding site" evidence="8">
    <location>
        <position position="176"/>
    </location>
    <ligand>
        <name>ATP</name>
        <dbReference type="ChEBI" id="CHEBI:30616"/>
    </ligand>
</feature>
<feature type="active site" description="Proton donor" evidence="8">
    <location>
        <position position="37"/>
    </location>
</feature>
<keyword evidence="10" id="KW-1185">Reference proteome</keyword>
<protein>
    <recommendedName>
        <fullName evidence="8">Pantothenate synthetase</fullName>
        <shortName evidence="8">PS</shortName>
        <ecNumber evidence="8">6.3.2.1</ecNumber>
    </recommendedName>
    <alternativeName>
        <fullName evidence="8">Pantoate--beta-alanine ligase</fullName>
    </alternativeName>
    <alternativeName>
        <fullName evidence="8">Pantoate-activating enzyme</fullName>
    </alternativeName>
</protein>
<comment type="miscellaneous">
    <text evidence="8">The reaction proceeds by a bi uni uni bi ping pong mechanism.</text>
</comment>
<feature type="binding site" evidence="8">
    <location>
        <begin position="30"/>
        <end position="37"/>
    </location>
    <ligand>
        <name>ATP</name>
        <dbReference type="ChEBI" id="CHEBI:30616"/>
    </ligand>
</feature>
<evidence type="ECO:0000256" key="2">
    <source>
        <dbReference type="ARBA" id="ARBA00009256"/>
    </source>
</evidence>
<accession>C4FI37</accession>
<evidence type="ECO:0000256" key="7">
    <source>
        <dbReference type="ARBA" id="ARBA00048258"/>
    </source>
</evidence>
<evidence type="ECO:0000313" key="10">
    <source>
        <dbReference type="Proteomes" id="UP000005540"/>
    </source>
</evidence>
<keyword evidence="4 8" id="KW-0566">Pantothenate biosynthesis</keyword>
<evidence type="ECO:0000256" key="8">
    <source>
        <dbReference type="HAMAP-Rule" id="MF_00158"/>
    </source>
</evidence>
<dbReference type="Proteomes" id="UP000005540">
    <property type="component" value="Unassembled WGS sequence"/>
</dbReference>
<organism evidence="9 10">
    <name type="scientific">Sulfurihydrogenibium yellowstonense SS-5</name>
    <dbReference type="NCBI Taxonomy" id="432331"/>
    <lineage>
        <taxon>Bacteria</taxon>
        <taxon>Pseudomonadati</taxon>
        <taxon>Aquificota</taxon>
        <taxon>Aquificia</taxon>
        <taxon>Aquificales</taxon>
        <taxon>Hydrogenothermaceae</taxon>
        <taxon>Sulfurihydrogenibium</taxon>
    </lineage>
</organism>
<keyword evidence="6 8" id="KW-0067">ATP-binding</keyword>
<evidence type="ECO:0000256" key="4">
    <source>
        <dbReference type="ARBA" id="ARBA00022655"/>
    </source>
</evidence>
<dbReference type="PANTHER" id="PTHR21299">
    <property type="entry name" value="CYTIDYLATE KINASE/PANTOATE-BETA-ALANINE LIGASE"/>
    <property type="match status" value="1"/>
</dbReference>
<dbReference type="InterPro" id="IPR003721">
    <property type="entry name" value="Pantoate_ligase"/>
</dbReference>
<comment type="pathway">
    <text evidence="1 8">Cofactor biosynthesis; (R)-pantothenate biosynthesis; (R)-pantothenate from (R)-pantoate and beta-alanine: step 1/1.</text>
</comment>
<keyword evidence="8" id="KW-0963">Cytoplasm</keyword>
<comment type="subcellular location">
    <subcellularLocation>
        <location evidence="8">Cytoplasm</location>
    </subcellularLocation>
</comment>
<dbReference type="InterPro" id="IPR004821">
    <property type="entry name" value="Cyt_trans-like"/>
</dbReference>
<dbReference type="InterPro" id="IPR014729">
    <property type="entry name" value="Rossmann-like_a/b/a_fold"/>
</dbReference>
<dbReference type="RefSeq" id="WP_007545635.1">
    <property type="nucleotide sequence ID" value="NZ_ABZS01000013.1"/>
</dbReference>
<dbReference type="Pfam" id="PF02569">
    <property type="entry name" value="Pantoate_ligase"/>
    <property type="match status" value="1"/>
</dbReference>
<dbReference type="InterPro" id="IPR042176">
    <property type="entry name" value="Pantoate_ligase_C"/>
</dbReference>
<dbReference type="OrthoDB" id="9773087at2"/>
<dbReference type="FunFam" id="3.30.1300.10:FF:000001">
    <property type="entry name" value="Pantothenate synthetase"/>
    <property type="match status" value="1"/>
</dbReference>
<dbReference type="GO" id="GO:0005829">
    <property type="term" value="C:cytosol"/>
    <property type="evidence" value="ECO:0007669"/>
    <property type="project" value="TreeGrafter"/>
</dbReference>
<proteinExistence type="inferred from homology"/>
<feature type="binding site" evidence="8">
    <location>
        <position position="153"/>
    </location>
    <ligand>
        <name>(R)-pantoate</name>
        <dbReference type="ChEBI" id="CHEBI:15980"/>
    </ligand>
</feature>
<feature type="binding site" evidence="8">
    <location>
        <position position="61"/>
    </location>
    <ligand>
        <name>(R)-pantoate</name>
        <dbReference type="ChEBI" id="CHEBI:15980"/>
    </ligand>
</feature>
<feature type="binding site" evidence="8">
    <location>
        <begin position="147"/>
        <end position="150"/>
    </location>
    <ligand>
        <name>ATP</name>
        <dbReference type="ChEBI" id="CHEBI:30616"/>
    </ligand>
</feature>
<comment type="subunit">
    <text evidence="8">Homodimer.</text>
</comment>
<dbReference type="NCBIfam" id="TIGR00018">
    <property type="entry name" value="panC"/>
    <property type="match status" value="1"/>
</dbReference>
<keyword evidence="3 8" id="KW-0436">Ligase</keyword>
<dbReference type="Gene3D" id="3.30.1300.10">
    <property type="entry name" value="Pantoate-beta-alanine ligase, C-terminal domain"/>
    <property type="match status" value="1"/>
</dbReference>
<dbReference type="HAMAP" id="MF_00158">
    <property type="entry name" value="PanC"/>
    <property type="match status" value="1"/>
</dbReference>
<comment type="caution">
    <text evidence="9">The sequence shown here is derived from an EMBL/GenBank/DDBJ whole genome shotgun (WGS) entry which is preliminary data.</text>
</comment>
<sequence length="280" mass="32049">MEVIINPSQMQNLMLSLKKQGKKIGFVPTMGYLHEGHLSLIRCSKKENDITVVSIFVNPIQFGVNEDFGRYPRDFERDKSLCEKENVDYIFHPSYEEMYPDGFQTYVEVAELSKGLCGDFRPGHFKGVSTVVAKLFNIVCPDNAYFGKKDFQQLKVIQRMVKDLNFPVNVVGCPVVREQDGLAMSSRNKYLSDEERKSALYISKALFEAKRMFEDGITDPNLIKERVRQIISQAKHLKEIQYAEIVDSNTLKPVDKVKKSDVLAVAVYIGNTRLIDNIEF</sequence>
<evidence type="ECO:0000256" key="5">
    <source>
        <dbReference type="ARBA" id="ARBA00022741"/>
    </source>
</evidence>
<keyword evidence="5 8" id="KW-0547">Nucleotide-binding</keyword>
<name>C4FI37_9AQUI</name>
<comment type="catalytic activity">
    <reaction evidence="7 8">
        <text>(R)-pantoate + beta-alanine + ATP = (R)-pantothenate + AMP + diphosphate + H(+)</text>
        <dbReference type="Rhea" id="RHEA:10912"/>
        <dbReference type="ChEBI" id="CHEBI:15378"/>
        <dbReference type="ChEBI" id="CHEBI:15980"/>
        <dbReference type="ChEBI" id="CHEBI:29032"/>
        <dbReference type="ChEBI" id="CHEBI:30616"/>
        <dbReference type="ChEBI" id="CHEBI:33019"/>
        <dbReference type="ChEBI" id="CHEBI:57966"/>
        <dbReference type="ChEBI" id="CHEBI:456215"/>
        <dbReference type="EC" id="6.3.2.1"/>
    </reaction>
</comment>
<dbReference type="GO" id="GO:0004592">
    <property type="term" value="F:pantoate-beta-alanine ligase activity"/>
    <property type="evidence" value="ECO:0007669"/>
    <property type="project" value="UniProtKB-UniRule"/>
</dbReference>
<dbReference type="FunFam" id="3.40.50.620:FF:000013">
    <property type="entry name" value="Pantothenate synthetase"/>
    <property type="match status" value="1"/>
</dbReference>
<dbReference type="GO" id="GO:0015940">
    <property type="term" value="P:pantothenate biosynthetic process"/>
    <property type="evidence" value="ECO:0007669"/>
    <property type="project" value="UniProtKB-UniRule"/>
</dbReference>